<dbReference type="Proteomes" id="UP000789366">
    <property type="component" value="Unassembled WGS sequence"/>
</dbReference>
<protein>
    <submittedName>
        <fullName evidence="1">15927_t:CDS:1</fullName>
    </submittedName>
</protein>
<name>A0ACA9QG86_9GLOM</name>
<keyword evidence="2" id="KW-1185">Reference proteome</keyword>
<evidence type="ECO:0000313" key="2">
    <source>
        <dbReference type="Proteomes" id="UP000789366"/>
    </source>
</evidence>
<feature type="non-terminal residue" evidence="1">
    <location>
        <position position="76"/>
    </location>
</feature>
<accession>A0ACA9QG86</accession>
<organism evidence="1 2">
    <name type="scientific">Cetraspora pellucida</name>
    <dbReference type="NCBI Taxonomy" id="1433469"/>
    <lineage>
        <taxon>Eukaryota</taxon>
        <taxon>Fungi</taxon>
        <taxon>Fungi incertae sedis</taxon>
        <taxon>Mucoromycota</taxon>
        <taxon>Glomeromycotina</taxon>
        <taxon>Glomeromycetes</taxon>
        <taxon>Diversisporales</taxon>
        <taxon>Gigasporaceae</taxon>
        <taxon>Cetraspora</taxon>
    </lineage>
</organism>
<evidence type="ECO:0000313" key="1">
    <source>
        <dbReference type="EMBL" id="CAG8750255.1"/>
    </source>
</evidence>
<sequence length="76" mass="8850">MNQLVCISEFSRCYDLLAYSLLFLYDEQGWAPHQIPYRGIPLINESIDIDEGSNNNRNNDELESDNTIKHRKFVTA</sequence>
<comment type="caution">
    <text evidence="1">The sequence shown here is derived from an EMBL/GenBank/DDBJ whole genome shotgun (WGS) entry which is preliminary data.</text>
</comment>
<proteinExistence type="predicted"/>
<gene>
    <name evidence="1" type="ORF">SPELUC_LOCUS14428</name>
</gene>
<dbReference type="EMBL" id="CAJVPW010042452">
    <property type="protein sequence ID" value="CAG8750255.1"/>
    <property type="molecule type" value="Genomic_DNA"/>
</dbReference>
<reference evidence="1" key="1">
    <citation type="submission" date="2021-06" db="EMBL/GenBank/DDBJ databases">
        <authorList>
            <person name="Kallberg Y."/>
            <person name="Tangrot J."/>
            <person name="Rosling A."/>
        </authorList>
    </citation>
    <scope>NUCLEOTIDE SEQUENCE</scope>
    <source>
        <strain evidence="1">28 12/20/2015</strain>
    </source>
</reference>